<sequence length="273" mass="29053">MKKRIVLSGLLAAALTLSLTACGGDKMPEETPVPTPIQTSTPVPTPTPTPAPAAPKWGDQVFAKTFTSGDGATVLTASFTLPLIQNTDACPAGAAINGWYKAEGASRMLEAEEAYEMAVADYDVSKAAGFPFYPTTQEMTYQIAYADEKVISVCRDLYVSIEGEAHPAVFLLSEQFDAVTGEKLDFTDFFTDADAVRARVVDALLDQRSELATAVEQGTLTRDAITAAVQVDNFYCTAEGYVFWLQGGALPAMNSPLSAMLTYGAMKDVSVNG</sequence>
<dbReference type="Gene3D" id="3.30.565.40">
    <property type="entry name" value="Fervidobacterium nodosum Rt17-B1 like"/>
    <property type="match status" value="1"/>
</dbReference>
<feature type="region of interest" description="Disordered" evidence="1">
    <location>
        <begin position="26"/>
        <end position="54"/>
    </location>
</feature>
<evidence type="ECO:0000256" key="1">
    <source>
        <dbReference type="SAM" id="MobiDB-lite"/>
    </source>
</evidence>
<name>A0A096BD89_FLAPL</name>
<evidence type="ECO:0000256" key="2">
    <source>
        <dbReference type="SAM" id="SignalP"/>
    </source>
</evidence>
<dbReference type="Proteomes" id="UP000029585">
    <property type="component" value="Unassembled WGS sequence"/>
</dbReference>
<dbReference type="EMBL" id="ADLO01000008">
    <property type="protein sequence ID" value="KGF57358.1"/>
    <property type="molecule type" value="Genomic_DNA"/>
</dbReference>
<feature type="signal peptide" evidence="2">
    <location>
        <begin position="1"/>
        <end position="23"/>
    </location>
</feature>
<keyword evidence="4" id="KW-1185">Reference proteome</keyword>
<organism evidence="3 4">
    <name type="scientific">Flavonifractor plautii 1_3_50AFAA</name>
    <dbReference type="NCBI Taxonomy" id="742738"/>
    <lineage>
        <taxon>Bacteria</taxon>
        <taxon>Bacillati</taxon>
        <taxon>Bacillota</taxon>
        <taxon>Clostridia</taxon>
        <taxon>Eubacteriales</taxon>
        <taxon>Oscillospiraceae</taxon>
        <taxon>Flavonifractor</taxon>
    </lineage>
</organism>
<comment type="caution">
    <text evidence="3">The sequence shown here is derived from an EMBL/GenBank/DDBJ whole genome shotgun (WGS) entry which is preliminary data.</text>
</comment>
<evidence type="ECO:0000313" key="3">
    <source>
        <dbReference type="EMBL" id="KGF57358.1"/>
    </source>
</evidence>
<accession>A0A096BD89</accession>
<keyword evidence="2" id="KW-0732">Signal</keyword>
<evidence type="ECO:0000313" key="4">
    <source>
        <dbReference type="Proteomes" id="UP000029585"/>
    </source>
</evidence>
<reference evidence="3 4" key="1">
    <citation type="submission" date="2011-08" db="EMBL/GenBank/DDBJ databases">
        <title>The Genome Sequence of Clostridium orbiscindens 1_3_50AFAA.</title>
        <authorList>
            <consortium name="The Broad Institute Genome Sequencing Platform"/>
            <person name="Earl A."/>
            <person name="Ward D."/>
            <person name="Feldgarden M."/>
            <person name="Gevers D."/>
            <person name="Daigneault M."/>
            <person name="Strauss J."/>
            <person name="Allen-Vercoe E."/>
            <person name="Young S.K."/>
            <person name="Zeng Q."/>
            <person name="Gargeya S."/>
            <person name="Fitzgerald M."/>
            <person name="Haas B."/>
            <person name="Abouelleil A."/>
            <person name="Alvarado L."/>
            <person name="Arachchi H.M."/>
            <person name="Berlin A."/>
            <person name="Brown A."/>
            <person name="Chapman S.B."/>
            <person name="Chen Z."/>
            <person name="Dunbar C."/>
            <person name="Freedman E."/>
            <person name="Gearin G."/>
            <person name="Gellesch M."/>
            <person name="Goldberg J."/>
            <person name="Griggs A."/>
            <person name="Gujja S."/>
            <person name="Heiman D."/>
            <person name="Howarth C."/>
            <person name="Larson L."/>
            <person name="Lui A."/>
            <person name="MacDonald P.J.P."/>
            <person name="Montmayeur A."/>
            <person name="Murphy C."/>
            <person name="Neiman D."/>
            <person name="Pearson M."/>
            <person name="Priest M."/>
            <person name="Roberts A."/>
            <person name="Saif S."/>
            <person name="Shea T."/>
            <person name="Shenoy N."/>
            <person name="Sisk P."/>
            <person name="Stolte C."/>
            <person name="Sykes S."/>
            <person name="Wortman J."/>
            <person name="Nusbaum C."/>
            <person name="Birren B."/>
        </authorList>
    </citation>
    <scope>NUCLEOTIDE SEQUENCE [LARGE SCALE GENOMIC DNA]</scope>
    <source>
        <strain evidence="3 4">1_3_50AFAA</strain>
    </source>
</reference>
<evidence type="ECO:0008006" key="5">
    <source>
        <dbReference type="Google" id="ProtNLM"/>
    </source>
</evidence>
<feature type="chain" id="PRO_5001917988" description="DUF3298 domain-containing protein" evidence="2">
    <location>
        <begin position="24"/>
        <end position="273"/>
    </location>
</feature>
<dbReference type="RefSeq" id="WP_021630453.1">
    <property type="nucleotide sequence ID" value="NZ_KN174161.1"/>
</dbReference>
<dbReference type="PROSITE" id="PS51257">
    <property type="entry name" value="PROKAR_LIPOPROTEIN"/>
    <property type="match status" value="1"/>
</dbReference>
<dbReference type="HOGENOM" id="CLU_1018584_0_0_9"/>
<gene>
    <name evidence="3" type="ORF">HMPREF9460_00292</name>
</gene>
<feature type="compositionally biased region" description="Pro residues" evidence="1">
    <location>
        <begin position="43"/>
        <end position="53"/>
    </location>
</feature>
<proteinExistence type="predicted"/>
<dbReference type="AlphaFoldDB" id="A0A096BD89"/>
<protein>
    <recommendedName>
        <fullName evidence="5">DUF3298 domain-containing protein</fullName>
    </recommendedName>
</protein>
<dbReference type="eggNOG" id="COG5513">
    <property type="taxonomic scope" value="Bacteria"/>
</dbReference>
<dbReference type="PATRIC" id="fig|742738.3.peg.306"/>